<evidence type="ECO:0000313" key="2">
    <source>
        <dbReference type="Proteomes" id="UP000317894"/>
    </source>
</evidence>
<organism evidence="1 2">
    <name type="scientific">Glacieibacterium frigidum</name>
    <dbReference type="NCBI Taxonomy" id="2593303"/>
    <lineage>
        <taxon>Bacteria</taxon>
        <taxon>Pseudomonadati</taxon>
        <taxon>Pseudomonadota</taxon>
        <taxon>Alphaproteobacteria</taxon>
        <taxon>Sphingomonadales</taxon>
        <taxon>Sphingosinicellaceae</taxon>
        <taxon>Glacieibacterium</taxon>
    </lineage>
</organism>
<dbReference type="EMBL" id="VJWA01000002">
    <property type="protein sequence ID" value="TRW15334.1"/>
    <property type="molecule type" value="Genomic_DNA"/>
</dbReference>
<dbReference type="InterPro" id="IPR012674">
    <property type="entry name" value="Calycin"/>
</dbReference>
<protein>
    <recommendedName>
        <fullName evidence="3">DUF3598 domain-containing protein</fullName>
    </recommendedName>
</protein>
<evidence type="ECO:0008006" key="3">
    <source>
        <dbReference type="Google" id="ProtNLM"/>
    </source>
</evidence>
<keyword evidence="2" id="KW-1185">Reference proteome</keyword>
<dbReference type="Gene3D" id="2.40.128.20">
    <property type="match status" value="1"/>
</dbReference>
<name>A0A552UAU7_9SPHN</name>
<reference evidence="1 2" key="1">
    <citation type="submission" date="2019-07" db="EMBL/GenBank/DDBJ databases">
        <title>Novel species isolated from glacier.</title>
        <authorList>
            <person name="Liu Q."/>
            <person name="Xin Y.-H."/>
        </authorList>
    </citation>
    <scope>NUCLEOTIDE SEQUENCE [LARGE SCALE GENOMIC DNA]</scope>
    <source>
        <strain evidence="1 2">LB1R16</strain>
    </source>
</reference>
<evidence type="ECO:0000313" key="1">
    <source>
        <dbReference type="EMBL" id="TRW15334.1"/>
    </source>
</evidence>
<gene>
    <name evidence="1" type="ORF">FMM06_14810</name>
</gene>
<proteinExistence type="predicted"/>
<dbReference type="AlphaFoldDB" id="A0A552UAU7"/>
<dbReference type="Proteomes" id="UP000317894">
    <property type="component" value="Unassembled WGS sequence"/>
</dbReference>
<sequence>MPSMARHEGVWEGIYRHVDLDGVLLDTHRVTVRCELPDDGPYPYIQHNHFVWEDGREHRATLPGILRDGRLWWDVETFHGYSWETLDGILMLNLTRKDEAGANFFEMITLGSTGEHRSRTWQWFRDGKLYKRTLCDERLVSRS</sequence>
<accession>A0A552UAU7</accession>
<comment type="caution">
    <text evidence="1">The sequence shown here is derived from an EMBL/GenBank/DDBJ whole genome shotgun (WGS) entry which is preliminary data.</text>
</comment>
<dbReference type="OrthoDB" id="457594at2"/>